<dbReference type="GO" id="GO:0046872">
    <property type="term" value="F:metal ion binding"/>
    <property type="evidence" value="ECO:0007669"/>
    <property type="project" value="UniProtKB-KW"/>
</dbReference>
<evidence type="ECO:0000256" key="19">
    <source>
        <dbReference type="ARBA" id="ARBA00047899"/>
    </source>
</evidence>
<name>A0A267GE79_9PLAT</name>
<evidence type="ECO:0000256" key="17">
    <source>
        <dbReference type="ARBA" id="ARBA00023157"/>
    </source>
</evidence>
<dbReference type="SUPFAM" id="SSF49265">
    <property type="entry name" value="Fibronectin type III"/>
    <property type="match status" value="9"/>
</dbReference>
<keyword evidence="14 21" id="KW-0067">ATP-binding</keyword>
<dbReference type="SUPFAM" id="SSF48726">
    <property type="entry name" value="Immunoglobulin"/>
    <property type="match status" value="17"/>
</dbReference>
<evidence type="ECO:0000256" key="14">
    <source>
        <dbReference type="ARBA" id="ARBA00022840"/>
    </source>
</evidence>
<evidence type="ECO:0000256" key="18">
    <source>
        <dbReference type="ARBA" id="ARBA00023319"/>
    </source>
</evidence>
<evidence type="ECO:0000256" key="1">
    <source>
        <dbReference type="ARBA" id="ARBA00001946"/>
    </source>
</evidence>
<dbReference type="Proteomes" id="UP000215902">
    <property type="component" value="Unassembled WGS sequence"/>
</dbReference>
<feature type="domain" description="Protein kinase" evidence="23">
    <location>
        <begin position="2912"/>
        <end position="3167"/>
    </location>
</feature>
<dbReference type="InterPro" id="IPR003598">
    <property type="entry name" value="Ig_sub2"/>
</dbReference>
<feature type="domain" description="Ig-like" evidence="24">
    <location>
        <begin position="3360"/>
        <end position="3451"/>
    </location>
</feature>
<keyword evidence="7" id="KW-0597">Phosphoprotein</keyword>
<dbReference type="SMART" id="SM00060">
    <property type="entry name" value="FN3"/>
    <property type="match status" value="15"/>
</dbReference>
<evidence type="ECO:0000256" key="3">
    <source>
        <dbReference type="ARBA" id="ARBA00006692"/>
    </source>
</evidence>
<evidence type="ECO:0000256" key="15">
    <source>
        <dbReference type="ARBA" id="ARBA00022842"/>
    </source>
</evidence>
<dbReference type="InterPro" id="IPR000719">
    <property type="entry name" value="Prot_kinase_dom"/>
</dbReference>
<dbReference type="PROSITE" id="PS50835">
    <property type="entry name" value="IG_LIKE"/>
    <property type="match status" value="9"/>
</dbReference>
<proteinExistence type="inferred from homology"/>
<feature type="domain" description="Fibronectin type-III" evidence="25">
    <location>
        <begin position="2467"/>
        <end position="2562"/>
    </location>
</feature>
<dbReference type="SMART" id="SM00408">
    <property type="entry name" value="IGc2"/>
    <property type="match status" value="9"/>
</dbReference>
<evidence type="ECO:0000259" key="25">
    <source>
        <dbReference type="PROSITE" id="PS50853"/>
    </source>
</evidence>
<dbReference type="InterPro" id="IPR017441">
    <property type="entry name" value="Protein_kinase_ATP_BS"/>
</dbReference>
<comment type="catalytic activity">
    <reaction evidence="19">
        <text>L-threonyl-[protein] + ATP = O-phospho-L-threonyl-[protein] + ADP + H(+)</text>
        <dbReference type="Rhea" id="RHEA:46608"/>
        <dbReference type="Rhea" id="RHEA-COMP:11060"/>
        <dbReference type="Rhea" id="RHEA-COMP:11605"/>
        <dbReference type="ChEBI" id="CHEBI:15378"/>
        <dbReference type="ChEBI" id="CHEBI:30013"/>
        <dbReference type="ChEBI" id="CHEBI:30616"/>
        <dbReference type="ChEBI" id="CHEBI:61977"/>
        <dbReference type="ChEBI" id="CHEBI:456216"/>
        <dbReference type="EC" id="2.7.11.1"/>
    </reaction>
</comment>
<reference evidence="26 27" key="1">
    <citation type="submission" date="2017-06" db="EMBL/GenBank/DDBJ databases">
        <title>A platform for efficient transgenesis in Macrostomum lignano, a flatworm model organism for stem cell research.</title>
        <authorList>
            <person name="Berezikov E."/>
        </authorList>
    </citation>
    <scope>NUCLEOTIDE SEQUENCE [LARGE SCALE GENOMIC DNA]</scope>
    <source>
        <strain evidence="26">DV1</strain>
        <tissue evidence="26">Whole organism</tissue>
    </source>
</reference>
<dbReference type="PRINTS" id="PR00014">
    <property type="entry name" value="FNTYPEIII"/>
</dbReference>
<dbReference type="OrthoDB" id="504170at2759"/>
<dbReference type="InterPro" id="IPR003599">
    <property type="entry name" value="Ig_sub"/>
</dbReference>
<comment type="subcellular location">
    <subcellularLocation>
        <location evidence="2">Cytoplasm</location>
    </subcellularLocation>
</comment>
<keyword evidence="15" id="KW-0460">Magnesium</keyword>
<dbReference type="SUPFAM" id="SSF56112">
    <property type="entry name" value="Protein kinase-like (PK-like)"/>
    <property type="match status" value="1"/>
</dbReference>
<evidence type="ECO:0000259" key="24">
    <source>
        <dbReference type="PROSITE" id="PS50835"/>
    </source>
</evidence>
<feature type="domain" description="Fibronectin type-III" evidence="25">
    <location>
        <begin position="585"/>
        <end position="678"/>
    </location>
</feature>
<dbReference type="GO" id="GO:0005516">
    <property type="term" value="F:calmodulin binding"/>
    <property type="evidence" value="ECO:0007669"/>
    <property type="project" value="UniProtKB-KW"/>
</dbReference>
<keyword evidence="17" id="KW-1015">Disulfide bond</keyword>
<sequence>MDDDNYSDEEVDKLPALPPGTRHPRKTSALLPSTAGLDGDEEDDGPGSPKRRASTGIRDKMAEEIQEMQNILEARRMSQMNRRQSLADLIPGFPQLKAAEKKRVEKEGFKQDMDDVQVKEGTPTAHFRCVFSKPGQRFRWMKNRLEIFQGPKYNFINNGCEYIFEIKRVGMEDAGLYTCKINDEVSTTAALDVEESEKTYNFNQRLLDTTHVIRGKDLNLECSVNDPRAHVTWYRKGEKLDYTPNRYEIKRRENRCILRIVKARDEDEVEFGCSVEGDQTTTIVVVDEPNWFFNRGLRPIECMEGDEQVSFDCEVNDKDAEVFWYFCSDPEADLNDLSKMQLLEEEESKYKMEILQRIKRKLTVYNLELEHDGVIIARTAKNTSVGRLEVQPDVEFCKKLYDTKGIEWRTKELMVALRNPRQHPVVWLKDGQPIASTDRIEITNVRDDHYLIFHKLELSDAGEYTAKAGRHNCKCRMSVYECEKPPGLKGKMHEIVKIRRGEKFSASLPLKGFPIPNVVLLRNGEPVPESVSLKAVSKPGEVELVLDSATGAKRSDRGKYQLKLFNSAGEEYVPFEFEVLDRPGVPGEPLDVLDLTQDSCTLMWDPPEDDGGSPITSYDVEVLDVATGEWKPFKSVDVEECKITGLIQWSKYKFRVRAVNSEGHSDWLETVKETVARDPWDPPDPPGPCKLVDWDRTFADIEWTAPKNDNGSPVSKYIVESRSKMNPSWASVTEVGGKDLKVRVQGLTELNEYEFRIVAANKAGNSEPSIPAGPMIAKPRLLQPRIERVGLKPVQIKAGSALQIEIKFVGEPPPDTAWTMRGGKALATEAKVQSGEGYSNMTISEALRKHAGIYHFTVSNQVGSDSVDVEVVVLAKPTSPEAPLEVADVTKSSCKLSWRPPADDGGCPIKNYIVQKYDSQRMQWETVSNSVSETTLAITKLKESHEYQFRVLAETAMGTSEPLSTAIPVKIKNPFDEPEAPAAPEIADHDRNVIKLCYKPPEFDGGAPILGYQIERKEVRGSRWVNVNKDLVQSLEFSDDTVREGKEYEYRLIAVNEAGPSEPSEASKKVKAKPSKAPPKLFTEYLGLGPNGEIRVKAGDILDVKIPCEGAPKPVVSWWKDSGSISADAKSFEGEDVIGIEIHSAKKSDSGHYKVSLTNTFGSAEATVKVIVMDKPDPPEGPLLVKDMRAESCKLEWKPPKNTGGCEITDFIVEFCDEDSRTWEKVLGSSSETTCPVKNLKEGRRYRFRVSAVNRFGVSEPLETSAPVVAKNPFDVPGAPEALSIASYDRFHVALTWKPPKVDGGNPVNGYFVEKQSRGGEWEKVTPLFPTTERLSFSVSHLIEGREYQFRVSAVNEAGPGLSSQATSPLTIRDPVFPAGPPGELNVDKQKRAGVQLSWTKPKTDGGGKVLEYTIEKKNPDGEWVPVKTVPTNERSVFVPMREGEEAQFRVFATNEAGPGESTRPTLLTKAENKPEKPHLDLSKLRDIVIKAGEDLIINVPYRGYPKPAVQLEKNGLFFEPNSLGKLNINEFTDGDSGDVMFFVSAATRKNSGEYQITLENEIGKDSGLLRVTVLDKPGPCAGPIIVKDVDSNQATLQWEPPIDDGGEPVTNYVVEKRLIGSTDWISVNSFVALTNATVRNLEEGQSYEFRVMAENCFGRGAPLETTSPVVAKPPYDPPSACDQPTVDAVSADSVSLSWHPPKKSGGAPVSGYIVEKRLKGDKNWTKASVAPVPATDFTVRNLPEGKEFEFRVTPVNKAGPGATSPPTNLVKVSAPLTAPRILTDFATKEVVAPIGREFKIKIPYHGSPPEEIDCSNGGSLVAMERFEVLQETSEVVIVCRRASKTDHGRYTVTLKNKAGKDAVDTKVSIVDRPGKPEGPLRTSKIGLDSCTLTWNPPQETSGIPIDNYIVEKQDSKTGEWKPLSKFVRRTEYEAFGLEEGKPVKFRVRAENQYGVSEPLELETSVVPQPECSRPGEPDDVEVKEVDEASVTIGWKKPTTDGGGRIQGYIVEYKESNASKWKKANDFVTKDTKFSVANLEKNTKYEFRVRAKNEAGLSEPSPVTKPVETKSKVKLPGNPGTPSVAKTGKNYAELEWTKPLNEGGSRLLGFKVEKRRINGDWKPVLTLPGSATDALVDGLDENGEYEFRVTAVNAAGEGDPSPASLPTRVVDKLSGIAPEFLTRLQSAGGPVGGAAAFSCRIDGKPPPQVRWFRNGIELRPSSSVHMTNDGDLISVEFSNLTESDAGEITCELSNKVGKEVTSARLSVQKPPRVDKVVPDQVGDTGELVKFKVFFSGNGPMRLLLKRGSTNLTDSPNVKLQEFDDYILVQLKDLHREDSGDYRLEISNDSGSTSVPFNLKVRAKPGIITGPLEVADVTKNSCKLTWKPPKDDGGSKITHYVVERQEVGKDNWIPVTSHCKDTQVDVQGLLENSEYNFRVYAVNENGASEPLTTLASIIAKMPFDNPKCPGSPEVEEVGEDFVSISWSRPISDGGGRITGYYVDKREAGTDNWTRVNFAPVQTTILNVANLIEGKDYEFRVFAENEAGLSSASQTSRKVTVRDPDAQVLPEFVSQLNRLQVKEGKKAEFQVELKGTTPFQVAWYKGVRELNPTGHYDIGRDGNKYFLVVNSCCIEDSDEYSIRVTNRAGSRASRAALSVQSEPKIKKPARFDAPTVMDKGDSLTIKLPHTGCPKPTAEWKLNGKVLKPGSQKYDIELKERHCLLTINDLSRSDAGVYTLDLQNDLGTASATIEVKVNDRPEPPRNLRVESITDINIVLSWQPAVDPIESGVYISGYFVEKRELPNGNWVRCGQSRFCQASIDCLVKDKQYEFRVVAENLYGRSDPSVASGPHKLAEPPAPVRRSGGEGKLVDGLKRRNNGILKPDNYDKCYNNLWDCHRPHPVTIKSGSVYDSYEILEELGSGAFGVVYRCKEIATGQIFVAKFIDTPLAIDKLTVRNEVNIMNMLHHPKLINLHDVYDDVKEMVLIMEFLSGGEVFDRIADNTYKMSEAEVVNYIRQVCEGLKHMHEQGVVHLDIKPENLICETSKSANIKIIDFGLATKLSPDEPAKVTTATAEFAAPEIAENEPVGFYTDMWAVGVLAYVLLSGLSPFAGNDDCDTLNNVKRCDWDFGKDAFNSVSEEAMDFIKCVLQRKPEKRLTVHAALDHPWLLSKQDGMDKRIPPSRYEKFRQRMQDLHPNWFGNLGIARLADFGSLKKLRMKDYSIHETTFDRKEAAPRFVMRSRNAYCVEGQNAVFECKVLSVSPPLVSWFRGDEALAQSLKYMQRYAGNDFSLKVNRVKKCDAGEYRVRAENSFGSREVTIQLHVEPIANRETMEPPEIPFISRKKKSPTPLLELWREPDRPARITFPLRNRFIQEGGFVKLSCTFDGFPAPNVVWLKDGAELSAKSKTDCILKIDSGVTSLEFYSSTVQDSGSYTVRVENAKGADETTCKLDVYGGRTRLNSVGAGRAFSVTRQKDSFSVDRFTTESFSTMSRTKKMSTINGGIIHEERYYLETHRTGSKLSNAKILAVPKCTKPLAPNVQVTEGENVQMGCEFEGEELEINWDLNRVNIRPEGTTQIKTINGTSNITLFEAVLRDSGLYTCAATNSSGTEKTSCSLHVAEKPKTTVNNNHHQAPVRIQEHPRSIIVNDGDPFELIVRLESGDPGLCARWTLDGSPVSDDFEIVSDPSAGVFRLKSPEALYPDDSGNYRVELLPETGLATQCTVCVRPPPEEEAEDKLGSHRLFESFPNSVTIDEGESVVVSCRTKQPIKEATWFKDGSQLLPTEDDRISVMCIGECDLNLSIRVGLSTDSGFYELRVVATSGMTGLAAFSLQILPGEELNHSELASILESHLN</sequence>
<dbReference type="PROSITE" id="PS00108">
    <property type="entry name" value="PROTEIN_KINASE_ST"/>
    <property type="match status" value="1"/>
</dbReference>
<feature type="domain" description="Ig-like" evidence="24">
    <location>
        <begin position="2568"/>
        <end position="2656"/>
    </location>
</feature>
<evidence type="ECO:0000256" key="6">
    <source>
        <dbReference type="ARBA" id="ARBA00022527"/>
    </source>
</evidence>
<dbReference type="EMBL" id="NIVC01000382">
    <property type="protein sequence ID" value="PAA84296.1"/>
    <property type="molecule type" value="Genomic_DNA"/>
</dbReference>
<dbReference type="InterPro" id="IPR011009">
    <property type="entry name" value="Kinase-like_dom_sf"/>
</dbReference>
<comment type="cofactor">
    <cofactor evidence="1">
        <name>Mg(2+)</name>
        <dbReference type="ChEBI" id="CHEBI:18420"/>
    </cofactor>
</comment>
<protein>
    <recommendedName>
        <fullName evidence="4">non-specific serine/threonine protein kinase</fullName>
        <ecNumber evidence="4">2.7.11.1</ecNumber>
    </recommendedName>
</protein>
<comment type="caution">
    <text evidence="26">The sequence shown here is derived from an EMBL/GenBank/DDBJ whole genome shotgun (WGS) entry which is preliminary data.</text>
</comment>
<dbReference type="FunFam" id="2.60.40.10:FF:000127">
    <property type="entry name" value="titin isoform X1"/>
    <property type="match status" value="4"/>
</dbReference>
<feature type="domain" description="Fibronectin type-III" evidence="25">
    <location>
        <begin position="1381"/>
        <end position="1473"/>
    </location>
</feature>
<feature type="domain" description="Fibronectin type-III" evidence="25">
    <location>
        <begin position="2078"/>
        <end position="2172"/>
    </location>
</feature>
<dbReference type="STRING" id="282301.A0A267GE79"/>
<evidence type="ECO:0000259" key="23">
    <source>
        <dbReference type="PROSITE" id="PS50011"/>
    </source>
</evidence>
<dbReference type="Pfam" id="PF07679">
    <property type="entry name" value="I-set"/>
    <property type="match status" value="13"/>
</dbReference>
<evidence type="ECO:0000256" key="12">
    <source>
        <dbReference type="ARBA" id="ARBA00022777"/>
    </source>
</evidence>
<evidence type="ECO:0000256" key="21">
    <source>
        <dbReference type="PROSITE-ProRule" id="PRU10141"/>
    </source>
</evidence>
<feature type="region of interest" description="Disordered" evidence="22">
    <location>
        <begin position="2844"/>
        <end position="2867"/>
    </location>
</feature>
<dbReference type="Gene3D" id="3.30.200.20">
    <property type="entry name" value="Phosphorylase Kinase, domain 1"/>
    <property type="match status" value="1"/>
</dbReference>
<keyword evidence="11 21" id="KW-0547">Nucleotide-binding</keyword>
<feature type="domain" description="Fibronectin type-III" evidence="25">
    <location>
        <begin position="880"/>
        <end position="974"/>
    </location>
</feature>
<feature type="domain" description="Ig-like" evidence="24">
    <location>
        <begin position="3728"/>
        <end position="3830"/>
    </location>
</feature>
<keyword evidence="12" id="KW-0418">Kinase</keyword>
<evidence type="ECO:0000256" key="20">
    <source>
        <dbReference type="ARBA" id="ARBA00048679"/>
    </source>
</evidence>
<comment type="similarity">
    <text evidence="3">Belongs to the protein kinase superfamily. CAMK Ser/Thr protein kinase family.</text>
</comment>
<evidence type="ECO:0000256" key="7">
    <source>
        <dbReference type="ARBA" id="ARBA00022553"/>
    </source>
</evidence>
<dbReference type="InterPro" id="IPR036116">
    <property type="entry name" value="FN3_sf"/>
</dbReference>
<feature type="compositionally biased region" description="Acidic residues" evidence="22">
    <location>
        <begin position="1"/>
        <end position="11"/>
    </location>
</feature>
<keyword evidence="13" id="KW-0106">Calcium</keyword>
<feature type="domain" description="Fibronectin type-III" evidence="25">
    <location>
        <begin position="685"/>
        <end position="780"/>
    </location>
</feature>
<dbReference type="Pfam" id="PF00069">
    <property type="entry name" value="Pkinase"/>
    <property type="match status" value="1"/>
</dbReference>
<feature type="domain" description="Fibronectin type-III" evidence="25">
    <location>
        <begin position="2367"/>
        <end position="2461"/>
    </location>
</feature>
<dbReference type="PANTHER" id="PTHR13817">
    <property type="entry name" value="TITIN"/>
    <property type="match status" value="1"/>
</dbReference>
<evidence type="ECO:0000256" key="16">
    <source>
        <dbReference type="ARBA" id="ARBA00022860"/>
    </source>
</evidence>
<dbReference type="SMART" id="SM00220">
    <property type="entry name" value="S_TKc"/>
    <property type="match status" value="1"/>
</dbReference>
<keyword evidence="18" id="KW-0393">Immunoglobulin domain</keyword>
<dbReference type="InterPro" id="IPR036179">
    <property type="entry name" value="Ig-like_dom_sf"/>
</dbReference>
<dbReference type="GO" id="GO:0051239">
    <property type="term" value="P:regulation of multicellular organismal process"/>
    <property type="evidence" value="ECO:0007669"/>
    <property type="project" value="UniProtKB-ARBA"/>
</dbReference>
<dbReference type="FunFam" id="2.60.40.10:FF:000107">
    <property type="entry name" value="Myosin, light chain kinase a"/>
    <property type="match status" value="2"/>
</dbReference>
<keyword evidence="9" id="KW-0479">Metal-binding</keyword>
<feature type="domain" description="Fibronectin type-III" evidence="25">
    <location>
        <begin position="1681"/>
        <end position="1776"/>
    </location>
</feature>
<dbReference type="PROSITE" id="PS50011">
    <property type="entry name" value="PROTEIN_KINASE_DOM"/>
    <property type="match status" value="1"/>
</dbReference>
<feature type="domain" description="Fibronectin type-III" evidence="25">
    <location>
        <begin position="2760"/>
        <end position="2855"/>
    </location>
</feature>
<organism evidence="26 27">
    <name type="scientific">Macrostomum lignano</name>
    <dbReference type="NCBI Taxonomy" id="282301"/>
    <lineage>
        <taxon>Eukaryota</taxon>
        <taxon>Metazoa</taxon>
        <taxon>Spiralia</taxon>
        <taxon>Lophotrochozoa</taxon>
        <taxon>Platyhelminthes</taxon>
        <taxon>Rhabditophora</taxon>
        <taxon>Macrostomorpha</taxon>
        <taxon>Macrostomida</taxon>
        <taxon>Macrostomidae</taxon>
        <taxon>Macrostomum</taxon>
    </lineage>
</organism>
<evidence type="ECO:0000256" key="8">
    <source>
        <dbReference type="ARBA" id="ARBA00022679"/>
    </source>
</evidence>
<dbReference type="InterPro" id="IPR013783">
    <property type="entry name" value="Ig-like_fold"/>
</dbReference>
<feature type="domain" description="Ig-like" evidence="24">
    <location>
        <begin position="215"/>
        <end position="284"/>
    </location>
</feature>
<dbReference type="FunFam" id="2.60.40.10:FF:000032">
    <property type="entry name" value="palladin isoform X1"/>
    <property type="match status" value="1"/>
</dbReference>
<feature type="domain" description="Ig-like" evidence="24">
    <location>
        <begin position="3529"/>
        <end position="3617"/>
    </location>
</feature>
<keyword evidence="27" id="KW-1185">Reference proteome</keyword>
<dbReference type="InterPro" id="IPR008271">
    <property type="entry name" value="Ser/Thr_kinase_AS"/>
</dbReference>
<accession>A0A267GE79</accession>
<dbReference type="Pfam" id="PF00041">
    <property type="entry name" value="fn3"/>
    <property type="match status" value="14"/>
</dbReference>
<dbReference type="InterPro" id="IPR007110">
    <property type="entry name" value="Ig-like_dom"/>
</dbReference>
<evidence type="ECO:0000256" key="10">
    <source>
        <dbReference type="ARBA" id="ARBA00022737"/>
    </source>
</evidence>
<feature type="domain" description="Ig-like" evidence="24">
    <location>
        <begin position="2661"/>
        <end position="2755"/>
    </location>
</feature>
<keyword evidence="5" id="KW-0963">Cytoplasm</keyword>
<feature type="domain" description="Fibronectin type-III" evidence="25">
    <location>
        <begin position="980"/>
        <end position="1075"/>
    </location>
</feature>
<dbReference type="GO" id="GO:0004674">
    <property type="term" value="F:protein serine/threonine kinase activity"/>
    <property type="evidence" value="ECO:0007669"/>
    <property type="project" value="UniProtKB-KW"/>
</dbReference>
<keyword evidence="6" id="KW-0723">Serine/threonine-protein kinase</keyword>
<evidence type="ECO:0000256" key="4">
    <source>
        <dbReference type="ARBA" id="ARBA00012513"/>
    </source>
</evidence>
<feature type="domain" description="Fibronectin type-III" evidence="25">
    <location>
        <begin position="1178"/>
        <end position="1273"/>
    </location>
</feature>
<feature type="domain" description="Ig-like" evidence="24">
    <location>
        <begin position="2178"/>
        <end position="2266"/>
    </location>
</feature>
<feature type="domain" description="Fibronectin type-III" evidence="25">
    <location>
        <begin position="1977"/>
        <end position="2072"/>
    </location>
</feature>
<dbReference type="FunFam" id="2.60.40.10:FF:000160">
    <property type="entry name" value="Titin a"/>
    <property type="match status" value="1"/>
</dbReference>
<dbReference type="PROSITE" id="PS50853">
    <property type="entry name" value="FN3"/>
    <property type="match status" value="15"/>
</dbReference>
<dbReference type="GO" id="GO:0031672">
    <property type="term" value="C:A band"/>
    <property type="evidence" value="ECO:0007669"/>
    <property type="project" value="UniProtKB-ARBA"/>
</dbReference>
<evidence type="ECO:0000256" key="5">
    <source>
        <dbReference type="ARBA" id="ARBA00022490"/>
    </source>
</evidence>
<dbReference type="GO" id="GO:0005524">
    <property type="term" value="F:ATP binding"/>
    <property type="evidence" value="ECO:0007669"/>
    <property type="project" value="UniProtKB-UniRule"/>
</dbReference>
<feature type="region of interest" description="Disordered" evidence="22">
    <location>
        <begin position="1"/>
        <end position="59"/>
    </location>
</feature>
<feature type="domain" description="Fibronectin type-III" evidence="25">
    <location>
        <begin position="1279"/>
        <end position="1375"/>
    </location>
</feature>
<dbReference type="InterPro" id="IPR050964">
    <property type="entry name" value="Striated_Muscle_Regulatory"/>
</dbReference>
<keyword evidence="10" id="KW-0677">Repeat</keyword>
<dbReference type="SMART" id="SM00409">
    <property type="entry name" value="IG"/>
    <property type="match status" value="15"/>
</dbReference>
<dbReference type="PROSITE" id="PS00107">
    <property type="entry name" value="PROTEIN_KINASE_ATP"/>
    <property type="match status" value="1"/>
</dbReference>
<evidence type="ECO:0000256" key="9">
    <source>
        <dbReference type="ARBA" id="ARBA00022723"/>
    </source>
</evidence>
<dbReference type="InterPro" id="IPR013098">
    <property type="entry name" value="Ig_I-set"/>
</dbReference>
<dbReference type="EC" id="2.7.11.1" evidence="4"/>
<evidence type="ECO:0000313" key="27">
    <source>
        <dbReference type="Proteomes" id="UP000215902"/>
    </source>
</evidence>
<feature type="domain" description="Fibronectin type-III" evidence="25">
    <location>
        <begin position="1877"/>
        <end position="1970"/>
    </location>
</feature>
<evidence type="ECO:0000313" key="26">
    <source>
        <dbReference type="EMBL" id="PAA84296.1"/>
    </source>
</evidence>
<gene>
    <name evidence="26" type="ORF">BOX15_Mlig020634g1</name>
</gene>
<evidence type="ECO:0000256" key="22">
    <source>
        <dbReference type="SAM" id="MobiDB-lite"/>
    </source>
</evidence>
<dbReference type="Gene3D" id="1.10.510.10">
    <property type="entry name" value="Transferase(Phosphotransferase) domain 1"/>
    <property type="match status" value="1"/>
</dbReference>
<feature type="domain" description="Ig-like" evidence="24">
    <location>
        <begin position="3234"/>
        <end position="3318"/>
    </location>
</feature>
<dbReference type="CDD" id="cd00096">
    <property type="entry name" value="Ig"/>
    <property type="match status" value="1"/>
</dbReference>
<dbReference type="FunFam" id="2.60.40.10:FF:000147">
    <property type="entry name" value="Myosin light chain kinase"/>
    <property type="match status" value="1"/>
</dbReference>
<dbReference type="FunFam" id="2.60.40.10:FF:000031">
    <property type="entry name" value="Myosin-binding protein C, slow type"/>
    <property type="match status" value="3"/>
</dbReference>
<dbReference type="PANTHER" id="PTHR13817:SF151">
    <property type="entry name" value="TITIN"/>
    <property type="match status" value="1"/>
</dbReference>
<dbReference type="GO" id="GO:0050793">
    <property type="term" value="P:regulation of developmental process"/>
    <property type="evidence" value="ECO:0007669"/>
    <property type="project" value="UniProtKB-ARBA"/>
</dbReference>
<feature type="region of interest" description="Disordered" evidence="22">
    <location>
        <begin position="2055"/>
        <end position="2086"/>
    </location>
</feature>
<keyword evidence="8" id="KW-0808">Transferase</keyword>
<evidence type="ECO:0000256" key="11">
    <source>
        <dbReference type="ARBA" id="ARBA00022741"/>
    </source>
</evidence>
<dbReference type="FunFam" id="2.60.40.10:FF:000056">
    <property type="entry name" value="twitchin isoform X4"/>
    <property type="match status" value="2"/>
</dbReference>
<comment type="catalytic activity">
    <reaction evidence="20">
        <text>L-seryl-[protein] + ATP = O-phospho-L-seryl-[protein] + ADP + H(+)</text>
        <dbReference type="Rhea" id="RHEA:17989"/>
        <dbReference type="Rhea" id="RHEA-COMP:9863"/>
        <dbReference type="Rhea" id="RHEA-COMP:11604"/>
        <dbReference type="ChEBI" id="CHEBI:15378"/>
        <dbReference type="ChEBI" id="CHEBI:29999"/>
        <dbReference type="ChEBI" id="CHEBI:30616"/>
        <dbReference type="ChEBI" id="CHEBI:83421"/>
        <dbReference type="ChEBI" id="CHEBI:456216"/>
        <dbReference type="EC" id="2.7.11.1"/>
    </reaction>
</comment>
<feature type="binding site" evidence="21">
    <location>
        <position position="2941"/>
    </location>
    <ligand>
        <name>ATP</name>
        <dbReference type="ChEBI" id="CHEBI:30616"/>
    </ligand>
</feature>
<dbReference type="FunFam" id="1.10.510.10:FF:000321">
    <property type="entry name" value="Bent, isoform C"/>
    <property type="match status" value="1"/>
</dbReference>
<dbReference type="Gene3D" id="2.60.40.10">
    <property type="entry name" value="Immunoglobulins"/>
    <property type="match status" value="32"/>
</dbReference>
<dbReference type="CDD" id="cd00063">
    <property type="entry name" value="FN3"/>
    <property type="match status" value="15"/>
</dbReference>
<feature type="domain" description="Ig-like" evidence="24">
    <location>
        <begin position="94"/>
        <end position="192"/>
    </location>
</feature>
<evidence type="ECO:0000256" key="13">
    <source>
        <dbReference type="ARBA" id="ARBA00022837"/>
    </source>
</evidence>
<dbReference type="FunFam" id="2.60.40.10:FF:000022">
    <property type="entry name" value="Cardiac titin"/>
    <property type="match status" value="1"/>
</dbReference>
<evidence type="ECO:0000256" key="2">
    <source>
        <dbReference type="ARBA" id="ARBA00004496"/>
    </source>
</evidence>
<feature type="domain" description="Fibronectin type-III" evidence="25">
    <location>
        <begin position="1580"/>
        <end position="1675"/>
    </location>
</feature>
<dbReference type="InterPro" id="IPR003961">
    <property type="entry name" value="FN3_dom"/>
</dbReference>
<dbReference type="FunFam" id="2.60.40.10:FF:000003">
    <property type="entry name" value="Titin isoform E"/>
    <property type="match status" value="5"/>
</dbReference>
<keyword evidence="16" id="KW-0112">Calmodulin-binding</keyword>